<organism evidence="1 2">
    <name type="scientific">Symbiodinium microadriaticum</name>
    <name type="common">Dinoflagellate</name>
    <name type="synonym">Zooxanthella microadriatica</name>
    <dbReference type="NCBI Taxonomy" id="2951"/>
    <lineage>
        <taxon>Eukaryota</taxon>
        <taxon>Sar</taxon>
        <taxon>Alveolata</taxon>
        <taxon>Dinophyceae</taxon>
        <taxon>Suessiales</taxon>
        <taxon>Symbiodiniaceae</taxon>
        <taxon>Symbiodinium</taxon>
    </lineage>
</organism>
<sequence>MRTLRSLATAKVSFATNGSGAEGGGRSVPEDCRYSEDELFWLPYLETGFEAGGDSRHASESELELRHHKLSKDHGLLLLP</sequence>
<reference evidence="1 2" key="1">
    <citation type="submission" date="2016-02" db="EMBL/GenBank/DDBJ databases">
        <title>Genome analysis of coral dinoflagellate symbionts highlights evolutionary adaptations to a symbiotic lifestyle.</title>
        <authorList>
            <person name="Aranda M."/>
            <person name="Li Y."/>
            <person name="Liew Y.J."/>
            <person name="Baumgarten S."/>
            <person name="Simakov O."/>
            <person name="Wilson M."/>
            <person name="Piel J."/>
            <person name="Ashoor H."/>
            <person name="Bougouffa S."/>
            <person name="Bajic V.B."/>
            <person name="Ryu T."/>
            <person name="Ravasi T."/>
            <person name="Bayer T."/>
            <person name="Micklem G."/>
            <person name="Kim H."/>
            <person name="Bhak J."/>
            <person name="Lajeunesse T.C."/>
            <person name="Voolstra C.R."/>
        </authorList>
    </citation>
    <scope>NUCLEOTIDE SEQUENCE [LARGE SCALE GENOMIC DNA]</scope>
    <source>
        <strain evidence="1 2">CCMP2467</strain>
    </source>
</reference>
<dbReference type="Proteomes" id="UP000186817">
    <property type="component" value="Unassembled WGS sequence"/>
</dbReference>
<keyword evidence="2" id="KW-1185">Reference proteome</keyword>
<dbReference type="AlphaFoldDB" id="A0A1Q9CVA1"/>
<evidence type="ECO:0000313" key="2">
    <source>
        <dbReference type="Proteomes" id="UP000186817"/>
    </source>
</evidence>
<evidence type="ECO:0000313" key="1">
    <source>
        <dbReference type="EMBL" id="OLP86851.1"/>
    </source>
</evidence>
<accession>A0A1Q9CVA1</accession>
<gene>
    <name evidence="1" type="ORF">AK812_SmicGene32000</name>
</gene>
<protein>
    <submittedName>
        <fullName evidence="1">Uncharacterized protein</fullName>
    </submittedName>
</protein>
<comment type="caution">
    <text evidence="1">The sequence shown here is derived from an EMBL/GenBank/DDBJ whole genome shotgun (WGS) entry which is preliminary data.</text>
</comment>
<dbReference type="EMBL" id="LSRX01000897">
    <property type="protein sequence ID" value="OLP86851.1"/>
    <property type="molecule type" value="Genomic_DNA"/>
</dbReference>
<proteinExistence type="predicted"/>
<name>A0A1Q9CVA1_SYMMI</name>